<keyword evidence="1" id="KW-0472">Membrane</keyword>
<feature type="transmembrane region" description="Helical" evidence="1">
    <location>
        <begin position="12"/>
        <end position="45"/>
    </location>
</feature>
<organism evidence="2 3">
    <name type="scientific">Reinekea marina</name>
    <dbReference type="NCBI Taxonomy" id="1310421"/>
    <lineage>
        <taxon>Bacteria</taxon>
        <taxon>Pseudomonadati</taxon>
        <taxon>Pseudomonadota</taxon>
        <taxon>Gammaproteobacteria</taxon>
        <taxon>Oceanospirillales</taxon>
        <taxon>Saccharospirillaceae</taxon>
        <taxon>Reinekea</taxon>
    </lineage>
</organism>
<evidence type="ECO:0000313" key="2">
    <source>
        <dbReference type="EMBL" id="MFC3700890.1"/>
    </source>
</evidence>
<dbReference type="Proteomes" id="UP001595710">
    <property type="component" value="Unassembled WGS sequence"/>
</dbReference>
<proteinExistence type="predicted"/>
<protein>
    <submittedName>
        <fullName evidence="2">Uncharacterized protein</fullName>
    </submittedName>
</protein>
<keyword evidence="1" id="KW-1133">Transmembrane helix</keyword>
<keyword evidence="3" id="KW-1185">Reference proteome</keyword>
<accession>A0ABV7WNJ1</accession>
<sequence>MLPKPVYEVLPIAYVVGSIIALAVADHFIVVLPVALLLSTAAYIIYLRYHFRHLTARERAAMMSERFKSHTKPKYVRKRHHSF</sequence>
<evidence type="ECO:0000256" key="1">
    <source>
        <dbReference type="SAM" id="Phobius"/>
    </source>
</evidence>
<comment type="caution">
    <text evidence="2">The sequence shown here is derived from an EMBL/GenBank/DDBJ whole genome shotgun (WGS) entry which is preliminary data.</text>
</comment>
<evidence type="ECO:0000313" key="3">
    <source>
        <dbReference type="Proteomes" id="UP001595710"/>
    </source>
</evidence>
<reference evidence="3" key="1">
    <citation type="journal article" date="2019" name="Int. J. Syst. Evol. Microbiol.">
        <title>The Global Catalogue of Microorganisms (GCM) 10K type strain sequencing project: providing services to taxonomists for standard genome sequencing and annotation.</title>
        <authorList>
            <consortium name="The Broad Institute Genomics Platform"/>
            <consortium name="The Broad Institute Genome Sequencing Center for Infectious Disease"/>
            <person name="Wu L."/>
            <person name="Ma J."/>
        </authorList>
    </citation>
    <scope>NUCLEOTIDE SEQUENCE [LARGE SCALE GENOMIC DNA]</scope>
    <source>
        <strain evidence="3">CECT 8288</strain>
    </source>
</reference>
<dbReference type="RefSeq" id="WP_216000980.1">
    <property type="nucleotide sequence ID" value="NZ_JAUFQI010000001.1"/>
</dbReference>
<keyword evidence="1" id="KW-0812">Transmembrane</keyword>
<name>A0ABV7WNJ1_9GAMM</name>
<gene>
    <name evidence="2" type="ORF">ACFOND_04485</name>
</gene>
<dbReference type="EMBL" id="JBHRYN010000007">
    <property type="protein sequence ID" value="MFC3700890.1"/>
    <property type="molecule type" value="Genomic_DNA"/>
</dbReference>